<accession>A0A1N7E3A1</accession>
<keyword evidence="7 12" id="KW-1133">Transmembrane helix</keyword>
<comment type="cofactor">
    <cofactor evidence="10">
        <name>Zn(2+)</name>
        <dbReference type="ChEBI" id="CHEBI:29105"/>
    </cofactor>
    <text evidence="10">Binds 1 zinc ion per subunit.</text>
</comment>
<keyword evidence="3 12" id="KW-0812">Transmembrane</keyword>
<evidence type="ECO:0000259" key="13">
    <source>
        <dbReference type="Pfam" id="PF01435"/>
    </source>
</evidence>
<evidence type="ECO:0000256" key="9">
    <source>
        <dbReference type="ARBA" id="ARBA00023136"/>
    </source>
</evidence>
<dbReference type="InterPro" id="IPR050083">
    <property type="entry name" value="HtpX_protease"/>
</dbReference>
<evidence type="ECO:0000256" key="4">
    <source>
        <dbReference type="ARBA" id="ARBA00022723"/>
    </source>
</evidence>
<comment type="similarity">
    <text evidence="10">Belongs to the peptidase M48 family.</text>
</comment>
<dbReference type="Pfam" id="PF01435">
    <property type="entry name" value="Peptidase_M48"/>
    <property type="match status" value="1"/>
</dbReference>
<dbReference type="GO" id="GO:0006508">
    <property type="term" value="P:proteolysis"/>
    <property type="evidence" value="ECO:0007669"/>
    <property type="project" value="UniProtKB-KW"/>
</dbReference>
<proteinExistence type="inferred from homology"/>
<protein>
    <submittedName>
        <fullName evidence="14">Heat shock protein HtpX</fullName>
    </submittedName>
</protein>
<dbReference type="AlphaFoldDB" id="A0A1N7E3A1"/>
<dbReference type="GO" id="GO:0046872">
    <property type="term" value="F:metal ion binding"/>
    <property type="evidence" value="ECO:0007669"/>
    <property type="project" value="UniProtKB-KW"/>
</dbReference>
<evidence type="ECO:0000256" key="3">
    <source>
        <dbReference type="ARBA" id="ARBA00022692"/>
    </source>
</evidence>
<feature type="transmembrane region" description="Helical" evidence="12">
    <location>
        <begin position="176"/>
        <end position="201"/>
    </location>
</feature>
<gene>
    <name evidence="14" type="ORF">SAMN05421858_3978</name>
</gene>
<evidence type="ECO:0000256" key="10">
    <source>
        <dbReference type="RuleBase" id="RU003983"/>
    </source>
</evidence>
<dbReference type="PANTHER" id="PTHR43221:SF2">
    <property type="entry name" value="PROTEASE HTPX HOMOLOG"/>
    <property type="match status" value="1"/>
</dbReference>
<keyword evidence="15" id="KW-1185">Reference proteome</keyword>
<evidence type="ECO:0000256" key="5">
    <source>
        <dbReference type="ARBA" id="ARBA00022801"/>
    </source>
</evidence>
<evidence type="ECO:0000256" key="12">
    <source>
        <dbReference type="SAM" id="Phobius"/>
    </source>
</evidence>
<reference evidence="15" key="1">
    <citation type="submission" date="2017-01" db="EMBL/GenBank/DDBJ databases">
        <authorList>
            <person name="Varghese N."/>
            <person name="Submissions S."/>
        </authorList>
    </citation>
    <scope>NUCLEOTIDE SEQUENCE [LARGE SCALE GENOMIC DNA]</scope>
    <source>
        <strain evidence="15">CGMCC 1.7737</strain>
    </source>
</reference>
<evidence type="ECO:0000313" key="14">
    <source>
        <dbReference type="EMBL" id="SIR82498.1"/>
    </source>
</evidence>
<dbReference type="InterPro" id="IPR001915">
    <property type="entry name" value="Peptidase_M48"/>
</dbReference>
<keyword evidence="6 10" id="KW-0862">Zinc</keyword>
<evidence type="ECO:0000256" key="6">
    <source>
        <dbReference type="ARBA" id="ARBA00022833"/>
    </source>
</evidence>
<keyword evidence="14" id="KW-0346">Stress response</keyword>
<dbReference type="GO" id="GO:0004222">
    <property type="term" value="F:metalloendopeptidase activity"/>
    <property type="evidence" value="ECO:0007669"/>
    <property type="project" value="InterPro"/>
</dbReference>
<dbReference type="EMBL" id="FTNO01000005">
    <property type="protein sequence ID" value="SIR82498.1"/>
    <property type="molecule type" value="Genomic_DNA"/>
</dbReference>
<feature type="compositionally biased region" description="Basic and acidic residues" evidence="11">
    <location>
        <begin position="17"/>
        <end position="26"/>
    </location>
</feature>
<organism evidence="14 15">
    <name type="scientific">Haladaptatus litoreus</name>
    <dbReference type="NCBI Taxonomy" id="553468"/>
    <lineage>
        <taxon>Archaea</taxon>
        <taxon>Methanobacteriati</taxon>
        <taxon>Methanobacteriota</taxon>
        <taxon>Stenosarchaea group</taxon>
        <taxon>Halobacteria</taxon>
        <taxon>Halobacteriales</taxon>
        <taxon>Haladaptataceae</taxon>
        <taxon>Haladaptatus</taxon>
    </lineage>
</organism>
<evidence type="ECO:0000256" key="11">
    <source>
        <dbReference type="SAM" id="MobiDB-lite"/>
    </source>
</evidence>
<keyword evidence="5 10" id="KW-0378">Hydrolase</keyword>
<evidence type="ECO:0000256" key="2">
    <source>
        <dbReference type="ARBA" id="ARBA00022670"/>
    </source>
</evidence>
<keyword evidence="4" id="KW-0479">Metal-binding</keyword>
<dbReference type="Proteomes" id="UP000186914">
    <property type="component" value="Unassembled WGS sequence"/>
</dbReference>
<evidence type="ECO:0000313" key="15">
    <source>
        <dbReference type="Proteomes" id="UP000186914"/>
    </source>
</evidence>
<keyword evidence="1" id="KW-1003">Cell membrane</keyword>
<name>A0A1N7E3A1_9EURY</name>
<feature type="transmembrane region" description="Helical" evidence="12">
    <location>
        <begin position="147"/>
        <end position="170"/>
    </location>
</feature>
<keyword evidence="9 12" id="KW-0472">Membrane</keyword>
<evidence type="ECO:0000256" key="1">
    <source>
        <dbReference type="ARBA" id="ARBA00022475"/>
    </source>
</evidence>
<feature type="region of interest" description="Disordered" evidence="11">
    <location>
        <begin position="12"/>
        <end position="61"/>
    </location>
</feature>
<sequence length="299" mass="31831">MVHSALLVFVSEEEGERDDRHEEQCQREIATPRVRRKRDGADEREGGNRQSDTDASGTDVPVPTVAVTQTAVPNAFTVGGPRSATIVVSTGLLESLGEDELDAVLAHELAHIKNRDAMVMTLATFVPSLAGDYSLLRDLGLSQSARYTVWSVALALLYVPSATVIDAPLFSLQYTLLFGLLVACLVLFGGVALGIVAMPVVSLASRLSHDREFIADRAGAVLAGSPASMASALRTLTEDENFPEQDARAVGGVRQLCFLPGGFGTETGDSDLESLPISVQSHPSTDERIASLRALEAEN</sequence>
<keyword evidence="2 10" id="KW-0645">Protease</keyword>
<dbReference type="Gene3D" id="3.30.2010.10">
    <property type="entry name" value="Metalloproteases ('zincins'), catalytic domain"/>
    <property type="match status" value="1"/>
</dbReference>
<evidence type="ECO:0000256" key="8">
    <source>
        <dbReference type="ARBA" id="ARBA00023049"/>
    </source>
</evidence>
<feature type="domain" description="Peptidase M48" evidence="13">
    <location>
        <begin position="57"/>
        <end position="295"/>
    </location>
</feature>
<dbReference type="PANTHER" id="PTHR43221">
    <property type="entry name" value="PROTEASE HTPX"/>
    <property type="match status" value="1"/>
</dbReference>
<evidence type="ECO:0000256" key="7">
    <source>
        <dbReference type="ARBA" id="ARBA00022989"/>
    </source>
</evidence>
<keyword evidence="8 10" id="KW-0482">Metalloprotease</keyword>